<accession>A0ABT2S2W2</accession>
<evidence type="ECO:0000259" key="1">
    <source>
        <dbReference type="Pfam" id="PF00149"/>
    </source>
</evidence>
<dbReference type="PANTHER" id="PTHR31302:SF0">
    <property type="entry name" value="TRANSMEMBRANE PROTEIN WITH METALLOPHOSPHOESTERASE DOMAIN"/>
    <property type="match status" value="1"/>
</dbReference>
<gene>
    <name evidence="2" type="ORF">OCV65_00795</name>
</gene>
<dbReference type="Gene3D" id="3.60.21.10">
    <property type="match status" value="1"/>
</dbReference>
<proteinExistence type="predicted"/>
<dbReference type="Proteomes" id="UP001207605">
    <property type="component" value="Unassembled WGS sequence"/>
</dbReference>
<organism evidence="2 3">
    <name type="scientific">Dorea ammoniilytica</name>
    <dbReference type="NCBI Taxonomy" id="2981788"/>
    <lineage>
        <taxon>Bacteria</taxon>
        <taxon>Bacillati</taxon>
        <taxon>Bacillota</taxon>
        <taxon>Clostridia</taxon>
        <taxon>Lachnospirales</taxon>
        <taxon>Lachnospiraceae</taxon>
        <taxon>Dorea</taxon>
    </lineage>
</organism>
<dbReference type="Pfam" id="PF00149">
    <property type="entry name" value="Metallophos"/>
    <property type="match status" value="1"/>
</dbReference>
<reference evidence="2 3" key="1">
    <citation type="journal article" date="2021" name="ISME Commun">
        <title>Automated analysis of genomic sequences facilitates high-throughput and comprehensive description of bacteria.</title>
        <authorList>
            <person name="Hitch T.C.A."/>
        </authorList>
    </citation>
    <scope>NUCLEOTIDE SEQUENCE [LARGE SCALE GENOMIC DNA]</scope>
    <source>
        <strain evidence="2 3">Sanger_02</strain>
    </source>
</reference>
<evidence type="ECO:0000313" key="3">
    <source>
        <dbReference type="Proteomes" id="UP001207605"/>
    </source>
</evidence>
<dbReference type="PANTHER" id="PTHR31302">
    <property type="entry name" value="TRANSMEMBRANE PROTEIN WITH METALLOPHOSPHOESTERASE DOMAIN-RELATED"/>
    <property type="match status" value="1"/>
</dbReference>
<dbReference type="InterPro" id="IPR029052">
    <property type="entry name" value="Metallo-depent_PP-like"/>
</dbReference>
<dbReference type="RefSeq" id="WP_262580584.1">
    <property type="nucleotide sequence ID" value="NZ_JAOQJV010000001.1"/>
</dbReference>
<keyword evidence="3" id="KW-1185">Reference proteome</keyword>
<dbReference type="SUPFAM" id="SSF56300">
    <property type="entry name" value="Metallo-dependent phosphatases"/>
    <property type="match status" value="1"/>
</dbReference>
<dbReference type="InterPro" id="IPR051158">
    <property type="entry name" value="Metallophosphoesterase_sf"/>
</dbReference>
<name>A0ABT2S2W2_9FIRM</name>
<protein>
    <submittedName>
        <fullName evidence="2">Metallophosphoesterase</fullName>
    </submittedName>
</protein>
<evidence type="ECO:0000313" key="2">
    <source>
        <dbReference type="EMBL" id="MCU6698782.1"/>
    </source>
</evidence>
<dbReference type="InterPro" id="IPR004843">
    <property type="entry name" value="Calcineurin-like_PHP"/>
</dbReference>
<comment type="caution">
    <text evidence="2">The sequence shown here is derived from an EMBL/GenBank/DDBJ whole genome shotgun (WGS) entry which is preliminary data.</text>
</comment>
<sequence>MKKLKRKSLKIRKNIKEAALAAITAGSLSVVMELRRELREFLIRRYRICVPDPRGTGLDSQTTVKLVFLSDLHGKRYGTGNQELIRAVKHEKPDYILVGGDLVTRSNPKTDAIALELIRQLVKICPVYLANGNHEQKMRICTEEYGDRYEKYMAAVQEAGVHVLESASEEVSMKGVPVQISGLELPVKCYARFFAQKLQIQDVRDAIGEPKEGCYQILLAHTPVFMPVYQKWGADMTLSGHLHGGIIGLPGIGGLITPQAVLFPKYAGGIYREGKHVGIVSRGLGTHTVNLRFCNPAELVSVSLEFHSCENVDNPV</sequence>
<feature type="domain" description="Calcineurin-like phosphoesterase" evidence="1">
    <location>
        <begin position="65"/>
        <end position="244"/>
    </location>
</feature>
<dbReference type="EMBL" id="JAOQJV010000001">
    <property type="protein sequence ID" value="MCU6698782.1"/>
    <property type="molecule type" value="Genomic_DNA"/>
</dbReference>